<dbReference type="EMBL" id="VDLU01000004">
    <property type="protein sequence ID" value="TNJ26784.1"/>
    <property type="molecule type" value="Genomic_DNA"/>
</dbReference>
<keyword evidence="2" id="KW-1185">Reference proteome</keyword>
<dbReference type="Proteomes" id="UP000315496">
    <property type="component" value="Chromosome 4"/>
</dbReference>
<dbReference type="OrthoDB" id="10251091at2759"/>
<sequence length="404" mass="45870">MQAQRYSYQETLDFLYGREAHENPRPQDPKIFSAPCDVFFYPKFIDTLESYKSGNVTPEAFSEAIRQLENHAAIPIGAHEFWLHPTLMTVLMNFFHETTKGLHDEPEYHWRRRIADAIVRTIDTRGGVATIRSLPSERFDEVCTFAFRYCVSFPGLWRILYELSYEPDALLSYEKTIISVTASFISKLLEDADPNATDKTLTNEQLEALQYVAPTVYNVATATAESFGYLTSTASNGFLEQLKRLYDFLIEASDRGFRVPPRSVEALNNLIDRAIIFDSVAAINFSTGTLTRNLLVLLNDFHPDVARSAALAFGRICSTNAAVNNVWEAIKHPASLEAMQQGFLKALRHSSVEFREGVASALLSMLDGPLRVQKHVFHDILFDEEVQRRNKDLQDYSLLVALYD</sequence>
<dbReference type="VEuPathDB" id="GiardiaDB:GMRT_10147"/>
<comment type="caution">
    <text evidence="1">The sequence shown here is derived from an EMBL/GenBank/DDBJ whole genome shotgun (WGS) entry which is preliminary data.</text>
</comment>
<protein>
    <submittedName>
        <fullName evidence="1">Uncharacterized protein</fullName>
    </submittedName>
</protein>
<reference evidence="1 2" key="1">
    <citation type="submission" date="2019-05" db="EMBL/GenBank/DDBJ databases">
        <title>The compact genome of Giardia muris reveals important steps in the evolution of intestinal protozoan parasites.</title>
        <authorList>
            <person name="Xu F."/>
            <person name="Jimenez-Gonzalez A."/>
            <person name="Einarsson E."/>
            <person name="Astvaldsson A."/>
            <person name="Peirasmaki D."/>
            <person name="Eckmann L."/>
            <person name="Andersson J.O."/>
            <person name="Svard S.G."/>
            <person name="Jerlstrom-Hultqvist J."/>
        </authorList>
    </citation>
    <scope>NUCLEOTIDE SEQUENCE [LARGE SCALE GENOMIC DNA]</scope>
    <source>
        <strain evidence="1 2">Roberts-Thomson</strain>
    </source>
</reference>
<dbReference type="SUPFAM" id="SSF48371">
    <property type="entry name" value="ARM repeat"/>
    <property type="match status" value="1"/>
</dbReference>
<dbReference type="Gene3D" id="1.25.10.10">
    <property type="entry name" value="Leucine-rich Repeat Variant"/>
    <property type="match status" value="1"/>
</dbReference>
<organism evidence="1 2">
    <name type="scientific">Giardia muris</name>
    <dbReference type="NCBI Taxonomy" id="5742"/>
    <lineage>
        <taxon>Eukaryota</taxon>
        <taxon>Metamonada</taxon>
        <taxon>Diplomonadida</taxon>
        <taxon>Hexamitidae</taxon>
        <taxon>Giardiinae</taxon>
        <taxon>Giardia</taxon>
    </lineage>
</organism>
<dbReference type="AlphaFoldDB" id="A0A4Z1SM71"/>
<accession>A0A4Z1SM71</accession>
<name>A0A4Z1SM71_GIAMU</name>
<evidence type="ECO:0000313" key="2">
    <source>
        <dbReference type="Proteomes" id="UP000315496"/>
    </source>
</evidence>
<dbReference type="InterPro" id="IPR011989">
    <property type="entry name" value="ARM-like"/>
</dbReference>
<dbReference type="InterPro" id="IPR016024">
    <property type="entry name" value="ARM-type_fold"/>
</dbReference>
<proteinExistence type="predicted"/>
<gene>
    <name evidence="1" type="ORF">GMRT_10147</name>
</gene>
<evidence type="ECO:0000313" key="1">
    <source>
        <dbReference type="EMBL" id="TNJ26784.1"/>
    </source>
</evidence>